<dbReference type="EMBL" id="JAABOA010000872">
    <property type="protein sequence ID" value="KAF9582929.1"/>
    <property type="molecule type" value="Genomic_DNA"/>
</dbReference>
<evidence type="ECO:0000313" key="5">
    <source>
        <dbReference type="Proteomes" id="UP000780801"/>
    </source>
</evidence>
<evidence type="ECO:0000313" key="4">
    <source>
        <dbReference type="EMBL" id="KAF9582929.1"/>
    </source>
</evidence>
<dbReference type="OrthoDB" id="416786at2759"/>
<accession>A0A9P6FWT0</accession>
<reference evidence="4" key="1">
    <citation type="journal article" date="2020" name="Fungal Divers.">
        <title>Resolving the Mortierellaceae phylogeny through synthesis of multi-gene phylogenetics and phylogenomics.</title>
        <authorList>
            <person name="Vandepol N."/>
            <person name="Liber J."/>
            <person name="Desiro A."/>
            <person name="Na H."/>
            <person name="Kennedy M."/>
            <person name="Barry K."/>
            <person name="Grigoriev I.V."/>
            <person name="Miller A.N."/>
            <person name="O'Donnell K."/>
            <person name="Stajich J.E."/>
            <person name="Bonito G."/>
        </authorList>
    </citation>
    <scope>NUCLEOTIDE SEQUENCE</scope>
    <source>
        <strain evidence="4">KOD1015</strain>
    </source>
</reference>
<dbReference type="Proteomes" id="UP000780801">
    <property type="component" value="Unassembled WGS sequence"/>
</dbReference>
<feature type="region of interest" description="Disordered" evidence="3">
    <location>
        <begin position="13"/>
        <end position="36"/>
    </location>
</feature>
<evidence type="ECO:0000256" key="1">
    <source>
        <dbReference type="ARBA" id="ARBA00022450"/>
    </source>
</evidence>
<keyword evidence="1" id="KW-0596">Phosphopantetheine</keyword>
<keyword evidence="5" id="KW-1185">Reference proteome</keyword>
<comment type="caution">
    <text evidence="4">The sequence shown here is derived from an EMBL/GenBank/DDBJ whole genome shotgun (WGS) entry which is preliminary data.</text>
</comment>
<dbReference type="Gene3D" id="3.40.50.12780">
    <property type="entry name" value="N-terminal domain of ligase-like"/>
    <property type="match status" value="1"/>
</dbReference>
<dbReference type="PANTHER" id="PTHR44845:SF7">
    <property type="entry name" value="PLIPASTATIN SYNTHASE SUBUNIT D"/>
    <property type="match status" value="1"/>
</dbReference>
<dbReference type="AlphaFoldDB" id="A0A9P6FWT0"/>
<evidence type="ECO:0000256" key="3">
    <source>
        <dbReference type="SAM" id="MobiDB-lite"/>
    </source>
</evidence>
<sequence length="219" mass="24491">MENNQETIQISEAHQKLTSVDSQHRVDPDSTTLSSDLHKESVECVHISETKVFAGCKGNKMSANSDSFDQAIDIMTKLTSNDAYLENIYMGVSRKMIVPSHTPDGGEPMTRVPSETSTIVTIHGDDLDGRLTPNEEFKTTQLDSLKSGKLTDEEYELVVHSWNKTDVPYPNDQSVHEIFEAQVVNTPDAIALVHESRTMTYRQLNNHANRFARQLVAAD</sequence>
<dbReference type="PANTHER" id="PTHR44845">
    <property type="entry name" value="CARRIER DOMAIN-CONTAINING PROTEIN"/>
    <property type="match status" value="1"/>
</dbReference>
<dbReference type="InterPro" id="IPR042099">
    <property type="entry name" value="ANL_N_sf"/>
</dbReference>
<proteinExistence type="predicted"/>
<evidence type="ECO:0000256" key="2">
    <source>
        <dbReference type="ARBA" id="ARBA00022553"/>
    </source>
</evidence>
<keyword evidence="2" id="KW-0597">Phosphoprotein</keyword>
<feature type="non-terminal residue" evidence="4">
    <location>
        <position position="219"/>
    </location>
</feature>
<evidence type="ECO:0008006" key="6">
    <source>
        <dbReference type="Google" id="ProtNLM"/>
    </source>
</evidence>
<name>A0A9P6FWT0_9FUNG</name>
<gene>
    <name evidence="4" type="ORF">BGW38_010572</name>
</gene>
<protein>
    <recommendedName>
        <fullName evidence="6">AMP-binding enzyme</fullName>
    </recommendedName>
</protein>
<organism evidence="4 5">
    <name type="scientific">Lunasporangiospora selenospora</name>
    <dbReference type="NCBI Taxonomy" id="979761"/>
    <lineage>
        <taxon>Eukaryota</taxon>
        <taxon>Fungi</taxon>
        <taxon>Fungi incertae sedis</taxon>
        <taxon>Mucoromycota</taxon>
        <taxon>Mortierellomycotina</taxon>
        <taxon>Mortierellomycetes</taxon>
        <taxon>Mortierellales</taxon>
        <taxon>Mortierellaceae</taxon>
        <taxon>Lunasporangiospora</taxon>
    </lineage>
</organism>
<dbReference type="SUPFAM" id="SSF56801">
    <property type="entry name" value="Acetyl-CoA synthetase-like"/>
    <property type="match status" value="1"/>
</dbReference>